<accession>A0AAU9PTF8</accession>
<keyword evidence="2" id="KW-1185">Reference proteome</keyword>
<dbReference type="AlphaFoldDB" id="A0AAU9PTF8"/>
<dbReference type="Proteomes" id="UP001157418">
    <property type="component" value="Unassembled WGS sequence"/>
</dbReference>
<comment type="caution">
    <text evidence="1">The sequence shown here is derived from an EMBL/GenBank/DDBJ whole genome shotgun (WGS) entry which is preliminary data.</text>
</comment>
<reference evidence="1 2" key="1">
    <citation type="submission" date="2022-01" db="EMBL/GenBank/DDBJ databases">
        <authorList>
            <person name="Xiong W."/>
            <person name="Schranz E."/>
        </authorList>
    </citation>
    <scope>NUCLEOTIDE SEQUENCE [LARGE SCALE GENOMIC DNA]</scope>
</reference>
<protein>
    <submittedName>
        <fullName evidence="1">Uncharacterized protein</fullName>
    </submittedName>
</protein>
<dbReference type="EMBL" id="CAKMRJ010005745">
    <property type="protein sequence ID" value="CAH1452745.1"/>
    <property type="molecule type" value="Genomic_DNA"/>
</dbReference>
<name>A0AAU9PTF8_9ASTR</name>
<organism evidence="1 2">
    <name type="scientific">Lactuca virosa</name>
    <dbReference type="NCBI Taxonomy" id="75947"/>
    <lineage>
        <taxon>Eukaryota</taxon>
        <taxon>Viridiplantae</taxon>
        <taxon>Streptophyta</taxon>
        <taxon>Embryophyta</taxon>
        <taxon>Tracheophyta</taxon>
        <taxon>Spermatophyta</taxon>
        <taxon>Magnoliopsida</taxon>
        <taxon>eudicotyledons</taxon>
        <taxon>Gunneridae</taxon>
        <taxon>Pentapetalae</taxon>
        <taxon>asterids</taxon>
        <taxon>campanulids</taxon>
        <taxon>Asterales</taxon>
        <taxon>Asteraceae</taxon>
        <taxon>Cichorioideae</taxon>
        <taxon>Cichorieae</taxon>
        <taxon>Lactucinae</taxon>
        <taxon>Lactuca</taxon>
    </lineage>
</organism>
<proteinExistence type="predicted"/>
<gene>
    <name evidence="1" type="ORF">LVIROSA_LOCUS38033</name>
</gene>
<evidence type="ECO:0000313" key="2">
    <source>
        <dbReference type="Proteomes" id="UP001157418"/>
    </source>
</evidence>
<sequence length="67" mass="7720">MIFPSSRVAYILDSMKKPMQNPVDTCYVLKLLDMAFARYEKKHINSNCNMDSQIEGKGVDYDCCYAD</sequence>
<evidence type="ECO:0000313" key="1">
    <source>
        <dbReference type="EMBL" id="CAH1452745.1"/>
    </source>
</evidence>